<dbReference type="InterPro" id="IPR008538">
    <property type="entry name" value="Uma2"/>
</dbReference>
<sequence>MKSVITSAEQRVVLHGVSWEAYERLMADHAEASGPRFFYDRGTLEIMSPSAEHEEANRTLSLLVEVIAEEFGIEVRNLGSTTFKRADLARGFEPDSCFYIANLSKVKGKKEIDLAIDPPPDLVIEIDITRSSVDKMATFAALEVPEVWRYDGERLTIFGLRTGEYREQPESRALPGATSADITRFLAESERLGRLDWLRKLREWARTRKGV</sequence>
<evidence type="ECO:0000259" key="1">
    <source>
        <dbReference type="Pfam" id="PF05685"/>
    </source>
</evidence>
<reference evidence="2 3" key="1">
    <citation type="submission" date="2013-12" db="EMBL/GenBank/DDBJ databases">
        <authorList>
            <person name="Stott M."/>
        </authorList>
    </citation>
    <scope>NUCLEOTIDE SEQUENCE [LARGE SCALE GENOMIC DNA]</scope>
    <source>
        <strain evidence="2 3">K22</strain>
    </source>
</reference>
<dbReference type="EMBL" id="CBXV010000002">
    <property type="protein sequence ID" value="CDM64458.1"/>
    <property type="molecule type" value="Genomic_DNA"/>
</dbReference>
<dbReference type="CDD" id="cd06260">
    <property type="entry name" value="DUF820-like"/>
    <property type="match status" value="1"/>
</dbReference>
<dbReference type="Proteomes" id="UP000031518">
    <property type="component" value="Unassembled WGS sequence"/>
</dbReference>
<dbReference type="PANTHER" id="PTHR47152">
    <property type="entry name" value="SLR2084 PROTEIN-RELATED"/>
    <property type="match status" value="1"/>
</dbReference>
<dbReference type="Gene3D" id="3.90.1570.10">
    <property type="entry name" value="tt1808, chain A"/>
    <property type="match status" value="1"/>
</dbReference>
<dbReference type="OrthoDB" id="427876at2"/>
<reference evidence="2 3" key="2">
    <citation type="submission" date="2015-01" db="EMBL/GenBank/DDBJ databases">
        <title>Complete genome sequence of Pyrinomonas methylaliphatogenes type strain K22T.</title>
        <authorList>
            <person name="Lee K.C.Y."/>
            <person name="Power J.F."/>
            <person name="Dunfield P.F."/>
            <person name="Morgan X.C."/>
            <person name="Huttenhower C."/>
            <person name="Stott M.B."/>
        </authorList>
    </citation>
    <scope>NUCLEOTIDE SEQUENCE [LARGE SCALE GENOMIC DNA]</scope>
    <source>
        <strain evidence="2 3">K22</strain>
    </source>
</reference>
<name>A0A0B6WTB1_9BACT</name>
<dbReference type="RefSeq" id="WP_041973932.1">
    <property type="nucleotide sequence ID" value="NZ_CBXV010000002.1"/>
</dbReference>
<feature type="domain" description="Putative restriction endonuclease" evidence="1">
    <location>
        <begin position="19"/>
        <end position="170"/>
    </location>
</feature>
<evidence type="ECO:0000313" key="3">
    <source>
        <dbReference type="Proteomes" id="UP000031518"/>
    </source>
</evidence>
<gene>
    <name evidence="2" type="ORF">PYK22_00452</name>
</gene>
<dbReference type="InterPro" id="IPR012296">
    <property type="entry name" value="Nuclease_put_TT1808"/>
</dbReference>
<accession>A0A0B6WTB1</accession>
<dbReference type="SUPFAM" id="SSF52980">
    <property type="entry name" value="Restriction endonuclease-like"/>
    <property type="match status" value="1"/>
</dbReference>
<dbReference type="Pfam" id="PF05685">
    <property type="entry name" value="Uma2"/>
    <property type="match status" value="1"/>
</dbReference>
<proteinExistence type="predicted"/>
<evidence type="ECO:0000313" key="2">
    <source>
        <dbReference type="EMBL" id="CDM64458.1"/>
    </source>
</evidence>
<dbReference type="PANTHER" id="PTHR47152:SF2">
    <property type="entry name" value="SLR2084 PROTEIN"/>
    <property type="match status" value="1"/>
</dbReference>
<dbReference type="AlphaFoldDB" id="A0A0B6WTB1"/>
<keyword evidence="3" id="KW-1185">Reference proteome</keyword>
<protein>
    <recommendedName>
        <fullName evidence="1">Putative restriction endonuclease domain-containing protein</fullName>
    </recommendedName>
</protein>
<dbReference type="InterPro" id="IPR011335">
    <property type="entry name" value="Restrct_endonuc-II-like"/>
</dbReference>
<organism evidence="2 3">
    <name type="scientific">Pyrinomonas methylaliphatogenes</name>
    <dbReference type="NCBI Taxonomy" id="454194"/>
    <lineage>
        <taxon>Bacteria</taxon>
        <taxon>Pseudomonadati</taxon>
        <taxon>Acidobacteriota</taxon>
        <taxon>Blastocatellia</taxon>
        <taxon>Blastocatellales</taxon>
        <taxon>Pyrinomonadaceae</taxon>
        <taxon>Pyrinomonas</taxon>
    </lineage>
</organism>
<dbReference type="STRING" id="454194.PYK22_00452"/>